<gene>
    <name evidence="12" type="ORF">J2S35_000925</name>
</gene>
<dbReference type="GO" id="GO:0004156">
    <property type="term" value="F:dihydropteroate synthase activity"/>
    <property type="evidence" value="ECO:0007669"/>
    <property type="project" value="UniProtKB-EC"/>
</dbReference>
<keyword evidence="13" id="KW-1185">Reference proteome</keyword>
<dbReference type="PROSITE" id="PS50972">
    <property type="entry name" value="PTERIN_BINDING"/>
    <property type="match status" value="1"/>
</dbReference>
<evidence type="ECO:0000256" key="4">
    <source>
        <dbReference type="ARBA" id="ARBA00009503"/>
    </source>
</evidence>
<keyword evidence="9 10" id="KW-0289">Folate biosynthesis</keyword>
<keyword evidence="7 10" id="KW-0479">Metal-binding</keyword>
<dbReference type="AlphaFoldDB" id="A0AAE4C829"/>
<evidence type="ECO:0000256" key="9">
    <source>
        <dbReference type="ARBA" id="ARBA00022909"/>
    </source>
</evidence>
<reference evidence="12" key="1">
    <citation type="submission" date="2023-07" db="EMBL/GenBank/DDBJ databases">
        <title>Sequencing the genomes of 1000 actinobacteria strains.</title>
        <authorList>
            <person name="Klenk H.-P."/>
        </authorList>
    </citation>
    <scope>NUCLEOTIDE SEQUENCE</scope>
    <source>
        <strain evidence="12">DSM 13988</strain>
    </source>
</reference>
<dbReference type="InterPro" id="IPR000489">
    <property type="entry name" value="Pterin-binding_dom"/>
</dbReference>
<name>A0AAE4C829_9MICC</name>
<comment type="catalytic activity">
    <reaction evidence="1">
        <text>(7,8-dihydropterin-6-yl)methyl diphosphate + 4-aminobenzoate = 7,8-dihydropteroate + diphosphate</text>
        <dbReference type="Rhea" id="RHEA:19949"/>
        <dbReference type="ChEBI" id="CHEBI:17836"/>
        <dbReference type="ChEBI" id="CHEBI:17839"/>
        <dbReference type="ChEBI" id="CHEBI:33019"/>
        <dbReference type="ChEBI" id="CHEBI:72950"/>
        <dbReference type="EC" id="2.5.1.15"/>
    </reaction>
</comment>
<dbReference type="PANTHER" id="PTHR20941:SF1">
    <property type="entry name" value="FOLIC ACID SYNTHESIS PROTEIN FOL1"/>
    <property type="match status" value="1"/>
</dbReference>
<dbReference type="PROSITE" id="PS00793">
    <property type="entry name" value="DHPS_2"/>
    <property type="match status" value="1"/>
</dbReference>
<protein>
    <recommendedName>
        <fullName evidence="5 10">Dihydropteroate synthase</fullName>
        <shortName evidence="10">DHPS</shortName>
        <ecNumber evidence="5 10">2.5.1.15</ecNumber>
    </recommendedName>
    <alternativeName>
        <fullName evidence="10">Dihydropteroate pyrophosphorylase</fullName>
    </alternativeName>
</protein>
<evidence type="ECO:0000256" key="5">
    <source>
        <dbReference type="ARBA" id="ARBA00012458"/>
    </source>
</evidence>
<dbReference type="SUPFAM" id="SSF51717">
    <property type="entry name" value="Dihydropteroate synthetase-like"/>
    <property type="match status" value="1"/>
</dbReference>
<evidence type="ECO:0000256" key="10">
    <source>
        <dbReference type="RuleBase" id="RU361205"/>
    </source>
</evidence>
<dbReference type="GO" id="GO:0046654">
    <property type="term" value="P:tetrahydrofolate biosynthetic process"/>
    <property type="evidence" value="ECO:0007669"/>
    <property type="project" value="TreeGrafter"/>
</dbReference>
<comment type="function">
    <text evidence="10">Catalyzes the condensation of para-aminobenzoate (pABA) with 6-hydroxymethyl-7,8-dihydropterin diphosphate (DHPt-PP) to form 7,8-dihydropteroate (H2Pte), the immediate precursor of folate derivatives.</text>
</comment>
<dbReference type="GO" id="GO:0046656">
    <property type="term" value="P:folic acid biosynthetic process"/>
    <property type="evidence" value="ECO:0007669"/>
    <property type="project" value="UniProtKB-KW"/>
</dbReference>
<dbReference type="RefSeq" id="WP_309850366.1">
    <property type="nucleotide sequence ID" value="NZ_BAAAIU010000023.1"/>
</dbReference>
<dbReference type="InterPro" id="IPR011005">
    <property type="entry name" value="Dihydropteroate_synth-like_sf"/>
</dbReference>
<dbReference type="InterPro" id="IPR006390">
    <property type="entry name" value="DHP_synth_dom"/>
</dbReference>
<comment type="pathway">
    <text evidence="3 10">Cofactor biosynthesis; tetrahydrofolate biosynthesis; 7,8-dihydrofolate from 2-amino-4-hydroxy-6-hydroxymethyl-7,8-dihydropteridine diphosphate and 4-aminobenzoate: step 1/2.</text>
</comment>
<evidence type="ECO:0000259" key="11">
    <source>
        <dbReference type="PROSITE" id="PS50972"/>
    </source>
</evidence>
<dbReference type="GO" id="GO:0005829">
    <property type="term" value="C:cytosol"/>
    <property type="evidence" value="ECO:0007669"/>
    <property type="project" value="TreeGrafter"/>
</dbReference>
<evidence type="ECO:0000256" key="8">
    <source>
        <dbReference type="ARBA" id="ARBA00022842"/>
    </source>
</evidence>
<dbReference type="CDD" id="cd00739">
    <property type="entry name" value="DHPS"/>
    <property type="match status" value="1"/>
</dbReference>
<dbReference type="PROSITE" id="PS00792">
    <property type="entry name" value="DHPS_1"/>
    <property type="match status" value="1"/>
</dbReference>
<dbReference type="NCBIfam" id="TIGR01496">
    <property type="entry name" value="DHPS"/>
    <property type="match status" value="1"/>
</dbReference>
<accession>A0AAE4C829</accession>
<organism evidence="12 13">
    <name type="scientific">Falsarthrobacter nasiphocae</name>
    <dbReference type="NCBI Taxonomy" id="189863"/>
    <lineage>
        <taxon>Bacteria</taxon>
        <taxon>Bacillati</taxon>
        <taxon>Actinomycetota</taxon>
        <taxon>Actinomycetes</taxon>
        <taxon>Micrococcales</taxon>
        <taxon>Micrococcaceae</taxon>
        <taxon>Falsarthrobacter</taxon>
    </lineage>
</organism>
<evidence type="ECO:0000256" key="2">
    <source>
        <dbReference type="ARBA" id="ARBA00001946"/>
    </source>
</evidence>
<sequence length="299" mass="31356">MDSLAALPEEGARRRPRRVEALPDRTLVMGVLNVTEDSFSDGGRHATPQEAVRHGLEMSRAGADIVDVGGESTRPDAVPVDPAAEAARVIPVVERLAAAGVVVSVDTKNASTARAAVKAGALIINDVSGVEMTDEMARVVAETGVHYVLMHSRGPVRSQDPKAAYDDAPSEVLAELEGPLARLEAAGVAREKIILDPGLGFSKRPADNWALLRAIPRFEALGLPVLIGASRKRFLGSLLAAHGEDRPVDGRDAATVALTAALAQRRVWAVRVHDVAGNADAVAVAEALRDEPARAGAGR</sequence>
<proteinExistence type="inferred from homology"/>
<dbReference type="EMBL" id="JAVDUI010000001">
    <property type="protein sequence ID" value="MDR6891985.1"/>
    <property type="molecule type" value="Genomic_DNA"/>
</dbReference>
<evidence type="ECO:0000313" key="12">
    <source>
        <dbReference type="EMBL" id="MDR6891985.1"/>
    </source>
</evidence>
<dbReference type="Pfam" id="PF00809">
    <property type="entry name" value="Pterin_bind"/>
    <property type="match status" value="1"/>
</dbReference>
<dbReference type="PANTHER" id="PTHR20941">
    <property type="entry name" value="FOLATE SYNTHESIS PROTEINS"/>
    <property type="match status" value="1"/>
</dbReference>
<evidence type="ECO:0000313" key="13">
    <source>
        <dbReference type="Proteomes" id="UP001247307"/>
    </source>
</evidence>
<dbReference type="GO" id="GO:0046872">
    <property type="term" value="F:metal ion binding"/>
    <property type="evidence" value="ECO:0007669"/>
    <property type="project" value="UniProtKB-KW"/>
</dbReference>
<keyword evidence="8 10" id="KW-0460">Magnesium</keyword>
<dbReference type="Gene3D" id="3.20.20.20">
    <property type="entry name" value="Dihydropteroate synthase-like"/>
    <property type="match status" value="1"/>
</dbReference>
<evidence type="ECO:0000256" key="7">
    <source>
        <dbReference type="ARBA" id="ARBA00022723"/>
    </source>
</evidence>
<keyword evidence="6 10" id="KW-0808">Transferase</keyword>
<dbReference type="Proteomes" id="UP001247307">
    <property type="component" value="Unassembled WGS sequence"/>
</dbReference>
<comment type="similarity">
    <text evidence="4 10">Belongs to the DHPS family.</text>
</comment>
<evidence type="ECO:0000256" key="3">
    <source>
        <dbReference type="ARBA" id="ARBA00004763"/>
    </source>
</evidence>
<comment type="cofactor">
    <cofactor evidence="2 10">
        <name>Mg(2+)</name>
        <dbReference type="ChEBI" id="CHEBI:18420"/>
    </cofactor>
</comment>
<evidence type="ECO:0000256" key="1">
    <source>
        <dbReference type="ARBA" id="ARBA00000012"/>
    </source>
</evidence>
<comment type="caution">
    <text evidence="12">The sequence shown here is derived from an EMBL/GenBank/DDBJ whole genome shotgun (WGS) entry which is preliminary data.</text>
</comment>
<dbReference type="EC" id="2.5.1.15" evidence="5 10"/>
<evidence type="ECO:0000256" key="6">
    <source>
        <dbReference type="ARBA" id="ARBA00022679"/>
    </source>
</evidence>
<dbReference type="InterPro" id="IPR045031">
    <property type="entry name" value="DHP_synth-like"/>
</dbReference>
<feature type="domain" description="Pterin-binding" evidence="11">
    <location>
        <begin position="26"/>
        <end position="283"/>
    </location>
</feature>